<dbReference type="RefSeq" id="WP_343063510.1">
    <property type="nucleotide sequence ID" value="NZ_BAABEH010000001.1"/>
</dbReference>
<dbReference type="GO" id="GO:0003677">
    <property type="term" value="F:DNA binding"/>
    <property type="evidence" value="ECO:0007669"/>
    <property type="project" value="UniProtKB-KW"/>
</dbReference>
<name>A0A853CSZ7_9MICO</name>
<dbReference type="PANTHER" id="PTHR30349:SF64">
    <property type="entry name" value="PROPHAGE INTEGRASE INTD-RELATED"/>
    <property type="match status" value="1"/>
</dbReference>
<evidence type="ECO:0000256" key="1">
    <source>
        <dbReference type="ARBA" id="ARBA00008857"/>
    </source>
</evidence>
<dbReference type="PROSITE" id="PS51898">
    <property type="entry name" value="TYR_RECOMBINASE"/>
    <property type="match status" value="1"/>
</dbReference>
<keyword evidence="3" id="KW-0233">DNA recombination</keyword>
<dbReference type="InterPro" id="IPR011010">
    <property type="entry name" value="DNA_brk_join_enz"/>
</dbReference>
<dbReference type="InterPro" id="IPR002104">
    <property type="entry name" value="Integrase_catalytic"/>
</dbReference>
<protein>
    <submittedName>
        <fullName evidence="5">Integrase</fullName>
    </submittedName>
</protein>
<dbReference type="CDD" id="cd01189">
    <property type="entry name" value="INT_ICEBs1_C_like"/>
    <property type="match status" value="1"/>
</dbReference>
<evidence type="ECO:0000259" key="4">
    <source>
        <dbReference type="PROSITE" id="PS51898"/>
    </source>
</evidence>
<dbReference type="GO" id="GO:0015074">
    <property type="term" value="P:DNA integration"/>
    <property type="evidence" value="ECO:0007669"/>
    <property type="project" value="InterPro"/>
</dbReference>
<dbReference type="Pfam" id="PF00589">
    <property type="entry name" value="Phage_integrase"/>
    <property type="match status" value="1"/>
</dbReference>
<dbReference type="Gene3D" id="1.10.150.130">
    <property type="match status" value="1"/>
</dbReference>
<evidence type="ECO:0000256" key="3">
    <source>
        <dbReference type="ARBA" id="ARBA00023172"/>
    </source>
</evidence>
<accession>A0A853CSZ7</accession>
<dbReference type="AlphaFoldDB" id="A0A853CSZ7"/>
<dbReference type="Proteomes" id="UP000578352">
    <property type="component" value="Unassembled WGS sequence"/>
</dbReference>
<reference evidence="5 6" key="1">
    <citation type="submission" date="2020-07" db="EMBL/GenBank/DDBJ databases">
        <title>Sequencing the genomes of 1000 actinobacteria strains.</title>
        <authorList>
            <person name="Klenk H.-P."/>
        </authorList>
    </citation>
    <scope>NUCLEOTIDE SEQUENCE [LARGE SCALE GENOMIC DNA]</scope>
    <source>
        <strain evidence="5 6">DSM 15165</strain>
    </source>
</reference>
<feature type="domain" description="Tyr recombinase" evidence="4">
    <location>
        <begin position="167"/>
        <end position="351"/>
    </location>
</feature>
<dbReference type="Gene3D" id="1.10.443.10">
    <property type="entry name" value="Intergrase catalytic core"/>
    <property type="match status" value="1"/>
</dbReference>
<dbReference type="PANTHER" id="PTHR30349">
    <property type="entry name" value="PHAGE INTEGRASE-RELATED"/>
    <property type="match status" value="1"/>
</dbReference>
<evidence type="ECO:0000256" key="2">
    <source>
        <dbReference type="ARBA" id="ARBA00023125"/>
    </source>
</evidence>
<organism evidence="5 6">
    <name type="scientific">Leifsonia shinshuensis</name>
    <dbReference type="NCBI Taxonomy" id="150026"/>
    <lineage>
        <taxon>Bacteria</taxon>
        <taxon>Bacillati</taxon>
        <taxon>Actinomycetota</taxon>
        <taxon>Actinomycetes</taxon>
        <taxon>Micrococcales</taxon>
        <taxon>Microbacteriaceae</taxon>
        <taxon>Leifsonia</taxon>
    </lineage>
</organism>
<proteinExistence type="inferred from homology"/>
<dbReference type="InterPro" id="IPR013762">
    <property type="entry name" value="Integrase-like_cat_sf"/>
</dbReference>
<evidence type="ECO:0000313" key="6">
    <source>
        <dbReference type="Proteomes" id="UP000578352"/>
    </source>
</evidence>
<dbReference type="SUPFAM" id="SSF56349">
    <property type="entry name" value="DNA breaking-rejoining enzymes"/>
    <property type="match status" value="1"/>
</dbReference>
<dbReference type="GO" id="GO:0006310">
    <property type="term" value="P:DNA recombination"/>
    <property type="evidence" value="ECO:0007669"/>
    <property type="project" value="UniProtKB-KW"/>
</dbReference>
<dbReference type="InterPro" id="IPR010998">
    <property type="entry name" value="Integrase_recombinase_N"/>
</dbReference>
<sequence length="385" mass="42318">MTTVASVEPYQVGGKQRYRARWRTPEHKSREKGGFTTKEAAKLFLADKVVSMARGDYIDTSLSKVTIGERAGAWLAGKESALKPSAFYALEITWRLHVEPRWGSVALQAVEHSEVQAWVAELAARRSATVTLRAYGILAGILDVAVKDRRVTRNVARDVDLPRKRKKAHVYLTHEQVDALAREAGQYATLVRVLAYTGIRWGEASGLRVKHLDMLRGRLQVDENAVKVGTEVIVGSPKSHRVRSVPFPRFLAESLARQCEGKTREQLVFGDGHNHITTPSWRDGWFVYAKRRSGVPAELTIHDLRHTAASLAIAAGANVKAVQRMLGHASAAMTLDVYGHLFDDDLDAVSAALDEAVRVSSVGDLWAIGDSGTSETSAIPVIARK</sequence>
<comment type="similarity">
    <text evidence="1">Belongs to the 'phage' integrase family.</text>
</comment>
<comment type="caution">
    <text evidence="5">The sequence shown here is derived from an EMBL/GenBank/DDBJ whole genome shotgun (WGS) entry which is preliminary data.</text>
</comment>
<evidence type="ECO:0000313" key="5">
    <source>
        <dbReference type="EMBL" id="NYJ23482.1"/>
    </source>
</evidence>
<dbReference type="EMBL" id="JACCFL010000001">
    <property type="protein sequence ID" value="NYJ23482.1"/>
    <property type="molecule type" value="Genomic_DNA"/>
</dbReference>
<dbReference type="InterPro" id="IPR050090">
    <property type="entry name" value="Tyrosine_recombinase_XerCD"/>
</dbReference>
<gene>
    <name evidence="5" type="ORF">HNR13_001769</name>
</gene>
<keyword evidence="2" id="KW-0238">DNA-binding</keyword>